<dbReference type="SUPFAM" id="SSF51621">
    <property type="entry name" value="Phosphoenolpyruvate/pyruvate domain"/>
    <property type="match status" value="1"/>
</dbReference>
<sequence length="296" mass="31219">MSGRTTLRGLQRMKDEGRKIVGVVAWDYQVARIADRAGVEIVSVGDTVGVNLWGHANPFEITMDEMVVVARAVRRGVSRALVSADFPFGPVQEGAAEAVRAAIRFVKEAGVDLVKVDGAADHLDAVAAITRAGIPVFAQFGITPQTALRYGVEYSATPSAADRVPEELTGEMVDTARRLEEAGAVLLNFTNSGPLVGAAVAKAASVPVLGGFGGGPWLDGRMRMAHAAIGYAASAIDDPPDTYANVARTTLDALTRYADDVRAARQLPGGHVSERASEPMSQRVREAPAERSGAER</sequence>
<proteinExistence type="inferred from homology"/>
<dbReference type="PANTHER" id="PTHR20881">
    <property type="entry name" value="3-METHYL-2-OXOBUTANOATE HYDROXYMETHYLTRANSFERASE"/>
    <property type="match status" value="1"/>
</dbReference>
<feature type="compositionally biased region" description="Basic and acidic residues" evidence="6">
    <location>
        <begin position="272"/>
        <end position="296"/>
    </location>
</feature>
<dbReference type="RefSeq" id="WP_345609314.1">
    <property type="nucleotide sequence ID" value="NZ_BAABJO010000026.1"/>
</dbReference>
<name>A0ABP9NW40_9PSEU</name>
<dbReference type="InterPro" id="IPR015813">
    <property type="entry name" value="Pyrv/PenolPyrv_kinase-like_dom"/>
</dbReference>
<reference evidence="8" key="1">
    <citation type="journal article" date="2019" name="Int. J. Syst. Evol. Microbiol.">
        <title>The Global Catalogue of Microorganisms (GCM) 10K type strain sequencing project: providing services to taxonomists for standard genome sequencing and annotation.</title>
        <authorList>
            <consortium name="The Broad Institute Genomics Platform"/>
            <consortium name="The Broad Institute Genome Sequencing Center for Infectious Disease"/>
            <person name="Wu L."/>
            <person name="Ma J."/>
        </authorList>
    </citation>
    <scope>NUCLEOTIDE SEQUENCE [LARGE SCALE GENOMIC DNA]</scope>
    <source>
        <strain evidence="8">JCM 18302</strain>
    </source>
</reference>
<dbReference type="Gene3D" id="3.20.20.60">
    <property type="entry name" value="Phosphoenolpyruvate-binding domains"/>
    <property type="match status" value="1"/>
</dbReference>
<dbReference type="Pfam" id="PF02548">
    <property type="entry name" value="Pantoate_transf"/>
    <property type="match status" value="1"/>
</dbReference>
<comment type="caution">
    <text evidence="7">The sequence shown here is derived from an EMBL/GenBank/DDBJ whole genome shotgun (WGS) entry which is preliminary data.</text>
</comment>
<evidence type="ECO:0000313" key="8">
    <source>
        <dbReference type="Proteomes" id="UP001500804"/>
    </source>
</evidence>
<evidence type="ECO:0000256" key="4">
    <source>
        <dbReference type="ARBA" id="ARBA00022655"/>
    </source>
</evidence>
<evidence type="ECO:0000256" key="5">
    <source>
        <dbReference type="ARBA" id="ARBA00022679"/>
    </source>
</evidence>
<evidence type="ECO:0000313" key="7">
    <source>
        <dbReference type="EMBL" id="GAA5133127.1"/>
    </source>
</evidence>
<evidence type="ECO:0000256" key="3">
    <source>
        <dbReference type="ARBA" id="ARBA00012618"/>
    </source>
</evidence>
<keyword evidence="4" id="KW-0566">Pantothenate biosynthesis</keyword>
<dbReference type="EC" id="2.1.2.11" evidence="3"/>
<dbReference type="Proteomes" id="UP001500804">
    <property type="component" value="Unassembled WGS sequence"/>
</dbReference>
<gene>
    <name evidence="7" type="primary">panB_1</name>
    <name evidence="7" type="ORF">GCM10023320_58820</name>
</gene>
<dbReference type="PANTHER" id="PTHR20881:SF0">
    <property type="entry name" value="3-METHYL-2-OXOBUTANOATE HYDROXYMETHYLTRANSFERASE"/>
    <property type="match status" value="1"/>
</dbReference>
<evidence type="ECO:0000256" key="2">
    <source>
        <dbReference type="ARBA" id="ARBA00011424"/>
    </source>
</evidence>
<keyword evidence="8" id="KW-1185">Reference proteome</keyword>
<evidence type="ECO:0000256" key="6">
    <source>
        <dbReference type="SAM" id="MobiDB-lite"/>
    </source>
</evidence>
<keyword evidence="5" id="KW-0808">Transferase</keyword>
<accession>A0ABP9NW40</accession>
<dbReference type="InterPro" id="IPR040442">
    <property type="entry name" value="Pyrv_kinase-like_dom_sf"/>
</dbReference>
<organism evidence="7 8">
    <name type="scientific">Pseudonocardia adelaidensis</name>
    <dbReference type="NCBI Taxonomy" id="648754"/>
    <lineage>
        <taxon>Bacteria</taxon>
        <taxon>Bacillati</taxon>
        <taxon>Actinomycetota</taxon>
        <taxon>Actinomycetes</taxon>
        <taxon>Pseudonocardiales</taxon>
        <taxon>Pseudonocardiaceae</taxon>
        <taxon>Pseudonocardia</taxon>
    </lineage>
</organism>
<dbReference type="InterPro" id="IPR003700">
    <property type="entry name" value="Pantoate_hydroxy_MeTrfase"/>
</dbReference>
<comment type="subunit">
    <text evidence="2">Homodecamer; pentamer of dimers.</text>
</comment>
<feature type="region of interest" description="Disordered" evidence="6">
    <location>
        <begin position="265"/>
        <end position="296"/>
    </location>
</feature>
<protein>
    <recommendedName>
        <fullName evidence="3">3-methyl-2-oxobutanoate hydroxymethyltransferase</fullName>
        <ecNumber evidence="3">2.1.2.11</ecNumber>
    </recommendedName>
</protein>
<dbReference type="EMBL" id="BAABJO010000026">
    <property type="protein sequence ID" value="GAA5133127.1"/>
    <property type="molecule type" value="Genomic_DNA"/>
</dbReference>
<comment type="similarity">
    <text evidence="1">Belongs to the PanB family.</text>
</comment>
<evidence type="ECO:0000256" key="1">
    <source>
        <dbReference type="ARBA" id="ARBA00008676"/>
    </source>
</evidence>